<evidence type="ECO:0000313" key="2">
    <source>
        <dbReference type="EMBL" id="DAF57742.1"/>
    </source>
</evidence>
<proteinExistence type="predicted"/>
<evidence type="ECO:0000256" key="1">
    <source>
        <dbReference type="SAM" id="Phobius"/>
    </source>
</evidence>
<reference evidence="2" key="1">
    <citation type="journal article" date="2021" name="Proc. Natl. Acad. Sci. U.S.A.">
        <title>A Catalog of Tens of Thousands of Viruses from Human Metagenomes Reveals Hidden Associations with Chronic Diseases.</title>
        <authorList>
            <person name="Tisza M.J."/>
            <person name="Buck C.B."/>
        </authorList>
    </citation>
    <scope>NUCLEOTIDE SEQUENCE</scope>
    <source>
        <strain evidence="2">Ct31P9</strain>
    </source>
</reference>
<dbReference type="EMBL" id="BK032738">
    <property type="protein sequence ID" value="DAF57742.1"/>
    <property type="molecule type" value="Genomic_DNA"/>
</dbReference>
<keyword evidence="1" id="KW-0812">Transmembrane</keyword>
<name>A0A8S5T3C3_9CAUD</name>
<sequence>MRKQIELTAPAAWINRRYYELQAAESMPALEEEPDDFKVTLKEGIKIGIGAFTVYLIIAMAIIIL</sequence>
<organism evidence="2">
    <name type="scientific">Myoviridae sp. ct31P9</name>
    <dbReference type="NCBI Taxonomy" id="2827657"/>
    <lineage>
        <taxon>Viruses</taxon>
        <taxon>Duplodnaviria</taxon>
        <taxon>Heunggongvirae</taxon>
        <taxon>Uroviricota</taxon>
        <taxon>Caudoviricetes</taxon>
    </lineage>
</organism>
<keyword evidence="1" id="KW-0472">Membrane</keyword>
<accession>A0A8S5T3C3</accession>
<protein>
    <submittedName>
        <fullName evidence="2">NADH-ubiquinone oxidoreductase B12 subunit family</fullName>
    </submittedName>
</protein>
<feature type="transmembrane region" description="Helical" evidence="1">
    <location>
        <begin position="47"/>
        <end position="64"/>
    </location>
</feature>
<keyword evidence="1" id="KW-1133">Transmembrane helix</keyword>